<dbReference type="AlphaFoldDB" id="A0A6A5TZ65"/>
<reference evidence="1" key="1">
    <citation type="journal article" date="2020" name="Stud. Mycol.">
        <title>101 Dothideomycetes genomes: a test case for predicting lifestyles and emergence of pathogens.</title>
        <authorList>
            <person name="Haridas S."/>
            <person name="Albert R."/>
            <person name="Binder M."/>
            <person name="Bloem J."/>
            <person name="Labutti K."/>
            <person name="Salamov A."/>
            <person name="Andreopoulos B."/>
            <person name="Baker S."/>
            <person name="Barry K."/>
            <person name="Bills G."/>
            <person name="Bluhm B."/>
            <person name="Cannon C."/>
            <person name="Castanera R."/>
            <person name="Culley D."/>
            <person name="Daum C."/>
            <person name="Ezra D."/>
            <person name="Gonzalez J."/>
            <person name="Henrissat B."/>
            <person name="Kuo A."/>
            <person name="Liang C."/>
            <person name="Lipzen A."/>
            <person name="Lutzoni F."/>
            <person name="Magnuson J."/>
            <person name="Mondo S."/>
            <person name="Nolan M."/>
            <person name="Ohm R."/>
            <person name="Pangilinan J."/>
            <person name="Park H.-J."/>
            <person name="Ramirez L."/>
            <person name="Alfaro M."/>
            <person name="Sun H."/>
            <person name="Tritt A."/>
            <person name="Yoshinaga Y."/>
            <person name="Zwiers L.-H."/>
            <person name="Turgeon B."/>
            <person name="Goodwin S."/>
            <person name="Spatafora J."/>
            <person name="Crous P."/>
            <person name="Grigoriev I."/>
        </authorList>
    </citation>
    <scope>NUCLEOTIDE SEQUENCE</scope>
    <source>
        <strain evidence="1">CBS 675.92</strain>
    </source>
</reference>
<gene>
    <name evidence="1" type="ORF">CC80DRAFT_502965</name>
</gene>
<keyword evidence="2" id="KW-1185">Reference proteome</keyword>
<sequence length="263" mass="29619">MSQQDHEPNVAVDGNSLQLDIMHSLTEPILLLTTYTLAPGRSTEEKPLTAQPHKHLDPKFASGWNKLSDELKVHILAYIVISDEPIDRENKWGSTLGGNKDLISYCSMAPDIAGLAREIFYSHNTFHIGAQRYVHDENNGHLVRRCLDLPHPSARPLIRTLKVSVHIAGSELKDLQNIAHGISGFSALQYVKVIVDIRSWNGMKFCNNDFTRARNLISSFFRGGIFFDCEGELEIIEAERWPELDSDVVKTVKRNVVFNCAKV</sequence>
<evidence type="ECO:0000313" key="1">
    <source>
        <dbReference type="EMBL" id="KAF1958173.1"/>
    </source>
</evidence>
<dbReference type="EMBL" id="ML976987">
    <property type="protein sequence ID" value="KAF1958173.1"/>
    <property type="molecule type" value="Genomic_DNA"/>
</dbReference>
<dbReference type="Proteomes" id="UP000800035">
    <property type="component" value="Unassembled WGS sequence"/>
</dbReference>
<proteinExistence type="predicted"/>
<dbReference type="OrthoDB" id="3801236at2759"/>
<organism evidence="1 2">
    <name type="scientific">Byssothecium circinans</name>
    <dbReference type="NCBI Taxonomy" id="147558"/>
    <lineage>
        <taxon>Eukaryota</taxon>
        <taxon>Fungi</taxon>
        <taxon>Dikarya</taxon>
        <taxon>Ascomycota</taxon>
        <taxon>Pezizomycotina</taxon>
        <taxon>Dothideomycetes</taxon>
        <taxon>Pleosporomycetidae</taxon>
        <taxon>Pleosporales</taxon>
        <taxon>Massarineae</taxon>
        <taxon>Massarinaceae</taxon>
        <taxon>Byssothecium</taxon>
    </lineage>
</organism>
<name>A0A6A5TZ65_9PLEO</name>
<protein>
    <submittedName>
        <fullName evidence="1">Uncharacterized protein</fullName>
    </submittedName>
</protein>
<accession>A0A6A5TZ65</accession>
<evidence type="ECO:0000313" key="2">
    <source>
        <dbReference type="Proteomes" id="UP000800035"/>
    </source>
</evidence>